<dbReference type="InterPro" id="IPR013538">
    <property type="entry name" value="ASHA1/2-like_C"/>
</dbReference>
<accession>A0A0P7C080</accession>
<evidence type="ECO:0000259" key="2">
    <source>
        <dbReference type="Pfam" id="PF08327"/>
    </source>
</evidence>
<dbReference type="Proteomes" id="UP000050454">
    <property type="component" value="Unassembled WGS sequence"/>
</dbReference>
<dbReference type="AlphaFoldDB" id="A0A0P7C080"/>
<keyword evidence="4" id="KW-1185">Reference proteome</keyword>
<evidence type="ECO:0000313" key="4">
    <source>
        <dbReference type="Proteomes" id="UP000050454"/>
    </source>
</evidence>
<reference evidence="3 4" key="1">
    <citation type="submission" date="2015-07" db="EMBL/GenBank/DDBJ databases">
        <title>The draft genome sequence of Leadbetterella sp. JN14-9.</title>
        <authorList>
            <person name="Liu Y."/>
            <person name="Du J."/>
            <person name="Shao Z."/>
        </authorList>
    </citation>
    <scope>NUCLEOTIDE SEQUENCE [LARGE SCALE GENOMIC DNA]</scope>
    <source>
        <strain evidence="3 4">JN14-9</strain>
    </source>
</reference>
<evidence type="ECO:0000313" key="3">
    <source>
        <dbReference type="EMBL" id="KPM47949.1"/>
    </source>
</evidence>
<dbReference type="InterPro" id="IPR023393">
    <property type="entry name" value="START-like_dom_sf"/>
</dbReference>
<name>A0A0P7C080_9BACT</name>
<evidence type="ECO:0000256" key="1">
    <source>
        <dbReference type="ARBA" id="ARBA00006817"/>
    </source>
</evidence>
<organism evidence="3 4">
    <name type="scientific">Jiulongibacter sediminis</name>
    <dbReference type="NCBI Taxonomy" id="1605367"/>
    <lineage>
        <taxon>Bacteria</taxon>
        <taxon>Pseudomonadati</taxon>
        <taxon>Bacteroidota</taxon>
        <taxon>Cytophagia</taxon>
        <taxon>Cytophagales</taxon>
        <taxon>Leadbetterellaceae</taxon>
        <taxon>Jiulongibacter</taxon>
    </lineage>
</organism>
<proteinExistence type="inferred from homology"/>
<dbReference type="EMBL" id="LGTQ01000009">
    <property type="protein sequence ID" value="KPM47949.1"/>
    <property type="molecule type" value="Genomic_DNA"/>
</dbReference>
<dbReference type="SUPFAM" id="SSF55961">
    <property type="entry name" value="Bet v1-like"/>
    <property type="match status" value="1"/>
</dbReference>
<comment type="caution">
    <text evidence="3">The sequence shown here is derived from an EMBL/GenBank/DDBJ whole genome shotgun (WGS) entry which is preliminary data.</text>
</comment>
<protein>
    <recommendedName>
        <fullName evidence="2">Activator of Hsp90 ATPase homologue 1/2-like C-terminal domain-containing protein</fullName>
    </recommendedName>
</protein>
<feature type="domain" description="Activator of Hsp90 ATPase homologue 1/2-like C-terminal" evidence="2">
    <location>
        <begin position="13"/>
        <end position="158"/>
    </location>
</feature>
<dbReference type="RefSeq" id="WP_055148537.1">
    <property type="nucleotide sequence ID" value="NZ_JXSZ01000009.1"/>
</dbReference>
<dbReference type="OrthoDB" id="118413at2"/>
<comment type="similarity">
    <text evidence="1">Belongs to the AHA1 family.</text>
</comment>
<gene>
    <name evidence="3" type="ORF">AFM12_12055</name>
</gene>
<dbReference type="Pfam" id="PF08327">
    <property type="entry name" value="AHSA1"/>
    <property type="match status" value="1"/>
</dbReference>
<dbReference type="Gene3D" id="3.30.530.20">
    <property type="match status" value="1"/>
</dbReference>
<dbReference type="STRING" id="1605367.AFM12_12055"/>
<dbReference type="CDD" id="cd07814">
    <property type="entry name" value="SRPBCC_CalC_Aha1-like"/>
    <property type="match status" value="1"/>
</dbReference>
<sequence>MSKPLIISRQYKHSPEKIYDAFASAEALGAWWGPAGMGLNVLAHDFTPGGKFHYTMEMGEQISYGIMEFISMKRPTEIQWLNSFADGKGNKIKPPFAAEFPLEIHNTVNLEANKEGTLLTIKGVPYNATEEEIAFFEGMFEGMNQGFSGTFDQLESYLSKL</sequence>